<feature type="domain" description="Exocyst complex component Sec8 N-terminal" evidence="5">
    <location>
        <begin position="2"/>
        <end position="123"/>
    </location>
</feature>
<comment type="function">
    <text evidence="4">Component of the exocyst complex involved in the docking of exocytic vesicles with fusion sites on the plasma membrane.</text>
</comment>
<evidence type="ECO:0000259" key="5">
    <source>
        <dbReference type="Pfam" id="PF04048"/>
    </source>
</evidence>
<proteinExistence type="inferred from homology"/>
<dbReference type="Pfam" id="PF04048">
    <property type="entry name" value="Sec8_N"/>
    <property type="match status" value="1"/>
</dbReference>
<organism evidence="7 8">
    <name type="scientific">Polyrhizophydium stewartii</name>
    <dbReference type="NCBI Taxonomy" id="2732419"/>
    <lineage>
        <taxon>Eukaryota</taxon>
        <taxon>Fungi</taxon>
        <taxon>Fungi incertae sedis</taxon>
        <taxon>Chytridiomycota</taxon>
        <taxon>Chytridiomycota incertae sedis</taxon>
        <taxon>Chytridiomycetes</taxon>
        <taxon>Rhizophydiales</taxon>
        <taxon>Rhizophydiales incertae sedis</taxon>
        <taxon>Polyrhizophydium</taxon>
    </lineage>
</organism>
<keyword evidence="1 4" id="KW-0813">Transport</keyword>
<keyword evidence="2 4" id="KW-0268">Exocytosis</keyword>
<evidence type="ECO:0000259" key="6">
    <source>
        <dbReference type="Pfam" id="PF20652"/>
    </source>
</evidence>
<evidence type="ECO:0000313" key="7">
    <source>
        <dbReference type="EMBL" id="KAL2917288.1"/>
    </source>
</evidence>
<evidence type="ECO:0000256" key="2">
    <source>
        <dbReference type="ARBA" id="ARBA00022483"/>
    </source>
</evidence>
<keyword evidence="7" id="KW-0645">Protease</keyword>
<comment type="similarity">
    <text evidence="4">Belongs to the SEC8 family.</text>
</comment>
<dbReference type="Proteomes" id="UP001527925">
    <property type="component" value="Unassembled WGS sequence"/>
</dbReference>
<dbReference type="InterPro" id="IPR048630">
    <property type="entry name" value="Sec8_M"/>
</dbReference>
<evidence type="ECO:0000256" key="1">
    <source>
        <dbReference type="ARBA" id="ARBA00022448"/>
    </source>
</evidence>
<dbReference type="PANTHER" id="PTHR14146:SF0">
    <property type="entry name" value="EXOCYST COMPLEX COMPONENT 4"/>
    <property type="match status" value="1"/>
</dbReference>
<accession>A0ABR4NCN7</accession>
<dbReference type="GO" id="GO:0004177">
    <property type="term" value="F:aminopeptidase activity"/>
    <property type="evidence" value="ECO:0007669"/>
    <property type="project" value="UniProtKB-KW"/>
</dbReference>
<keyword evidence="7" id="KW-0031">Aminopeptidase</keyword>
<evidence type="ECO:0000256" key="4">
    <source>
        <dbReference type="RuleBase" id="RU367079"/>
    </source>
</evidence>
<keyword evidence="7" id="KW-0378">Hydrolase</keyword>
<sequence length="1016" mass="113940">MSAVRLNWDFMTTSEFNPIPYALSLLDGSSLGRDYQAFCEIHDTLERAMDLIVNDYHQAFNNAIQTFSTVVDTISESKHKMLAMREDLEKCKGWLECKRFDLLHLWVKSIQFKEMSRILETILAPTGFSDELQKTPANIEMLIEGKYFLSAVRALTGAIRTLSGSDFSDIGAMEGVNEKLGDLKKVANSIWKIPSLWMLTPKALCIQSVFDAIVEELHDHLYLKTPISMLRIEQIAITSSCPMASSLQNQNALSCTLIPEFGAGNEYQFFSEAKIAFIDGQLHSETVDDFESNPEMDSFKHIQALVESMAILERLSDGLSTIKDRLSQELFNVVERTIEELEQSQARGLGSDGQDDSHDVESNLLATLLFSLYDKFETVALTHLFIIGVATRSLGLDSAKLPYTKSDVCFAIQSEAKALLYDYLTTAEKVATGSSAVASMNEILRDKRRGRERIAKQVYRISGALNASFPQNFISSLDSTAPEPETGAEFGHILDSHGTQGATDKYSNTVAAGHKLLIRPEASNILVAFKPTLQFTEKMEMASGIEPRVFRVFLDDFVLNVFLPQIQDQVVSFYHNFAIIDLAASRLVHLNLSDRCYAGIDAFQTDQLPGIPYPLVKSAVALAFLSQNMCRTSHTIPIHREEFLRTLLSLAEKYLDRCQARCRSLLSTEQSSSETADVSNGSIAYVWAKNDDLVSLLAQNSFLWVKCMWQKETILEMRLKGERSFHRSELIFEPRRLEALAQLHYSTEWLAAQIAQVRGADSGGTGLVATRAFADSSESLSEYVRLSTESLPALVVDGSIPPHASISRELAKQFDALADSFKKLSQTCIFVLRIELRCHSLYYLDLAIREGSYNFDDANPDPDPYIAMLNMDLSATEEAVAAALPERRTRFLFDGLGELMAHTLVCNLRYIRAVNKAGVLRLVRNVQSLQQNLTNLACAHQQNLDRARRYYELLEAEAQDIVQTVPDHAGLFTYDEYKALLDLLFHDALADGSAPALKKYNEFVQQLKDYFVKHRS</sequence>
<reference evidence="7 8" key="1">
    <citation type="submission" date="2023-09" db="EMBL/GenBank/DDBJ databases">
        <title>Pangenome analysis of Batrachochytrium dendrobatidis and related Chytrids.</title>
        <authorList>
            <person name="Yacoub M.N."/>
            <person name="Stajich J.E."/>
            <person name="James T.Y."/>
        </authorList>
    </citation>
    <scope>NUCLEOTIDE SEQUENCE [LARGE SCALE GENOMIC DNA]</scope>
    <source>
        <strain evidence="7 8">JEL0888</strain>
    </source>
</reference>
<comment type="caution">
    <text evidence="7">The sequence shown here is derived from an EMBL/GenBank/DDBJ whole genome shotgun (WGS) entry which is preliminary data.</text>
</comment>
<evidence type="ECO:0000313" key="8">
    <source>
        <dbReference type="Proteomes" id="UP001527925"/>
    </source>
</evidence>
<gene>
    <name evidence="7" type="primary">SEC8</name>
    <name evidence="7" type="ORF">HK105_202952</name>
</gene>
<feature type="domain" description="Exocyst complex component Sec8 middle helical bundle" evidence="6">
    <location>
        <begin position="293"/>
        <end position="533"/>
    </location>
</feature>
<keyword evidence="3 4" id="KW-0653">Protein transport</keyword>
<dbReference type="InterPro" id="IPR007191">
    <property type="entry name" value="Sec8_exocyst_N"/>
</dbReference>
<keyword evidence="8" id="KW-1185">Reference proteome</keyword>
<dbReference type="EMBL" id="JADGIZ020000011">
    <property type="protein sequence ID" value="KAL2917288.1"/>
    <property type="molecule type" value="Genomic_DNA"/>
</dbReference>
<protein>
    <recommendedName>
        <fullName evidence="4">Exocyst complex component Sec8</fullName>
    </recommendedName>
</protein>
<dbReference type="InterPro" id="IPR039682">
    <property type="entry name" value="Sec8/EXOC4"/>
</dbReference>
<name>A0ABR4NCN7_9FUNG</name>
<evidence type="ECO:0000256" key="3">
    <source>
        <dbReference type="ARBA" id="ARBA00022927"/>
    </source>
</evidence>
<dbReference type="Pfam" id="PF20652">
    <property type="entry name" value="Sec8_C"/>
    <property type="match status" value="1"/>
</dbReference>
<dbReference type="PANTHER" id="PTHR14146">
    <property type="entry name" value="EXOCYST COMPLEX COMPONENT 4"/>
    <property type="match status" value="1"/>
</dbReference>